<proteinExistence type="predicted"/>
<organism evidence="3 4">
    <name type="scientific">Trametes coccinea (strain BRFM310)</name>
    <name type="common">Pycnoporus coccineus</name>
    <dbReference type="NCBI Taxonomy" id="1353009"/>
    <lineage>
        <taxon>Eukaryota</taxon>
        <taxon>Fungi</taxon>
        <taxon>Dikarya</taxon>
        <taxon>Basidiomycota</taxon>
        <taxon>Agaricomycotina</taxon>
        <taxon>Agaricomycetes</taxon>
        <taxon>Polyporales</taxon>
        <taxon>Polyporaceae</taxon>
        <taxon>Trametes</taxon>
    </lineage>
</organism>
<keyword evidence="4" id="KW-1185">Reference proteome</keyword>
<name>A0A1Y2J8A7_TRAC3</name>
<dbReference type="Proteomes" id="UP000193067">
    <property type="component" value="Unassembled WGS sequence"/>
</dbReference>
<evidence type="ECO:0000313" key="4">
    <source>
        <dbReference type="Proteomes" id="UP000193067"/>
    </source>
</evidence>
<dbReference type="STRING" id="1353009.A0A1Y2J8A7"/>
<dbReference type="AlphaFoldDB" id="A0A1Y2J8A7"/>
<evidence type="ECO:0000256" key="2">
    <source>
        <dbReference type="SAM" id="Phobius"/>
    </source>
</evidence>
<feature type="transmembrane region" description="Helical" evidence="2">
    <location>
        <begin position="54"/>
        <end position="86"/>
    </location>
</feature>
<feature type="region of interest" description="Disordered" evidence="1">
    <location>
        <begin position="162"/>
        <end position="284"/>
    </location>
</feature>
<evidence type="ECO:0000313" key="3">
    <source>
        <dbReference type="EMBL" id="OSD08711.1"/>
    </source>
</evidence>
<feature type="compositionally biased region" description="Pro residues" evidence="1">
    <location>
        <begin position="240"/>
        <end position="249"/>
    </location>
</feature>
<sequence>MDWWSLFRKEWPHSSVLQRAIILTLIGVNAFTSLLLYLMIVVVFRMWKELLRMLFLLCIHIAPAVLFTLYGITFSCQIFVLGYTVYLCIMSRVPRPFPLITPNDLLDTPIRTRPFSTTSIRSTTGLLSRPDYRPPMRSASPASVYSHRSAGTRTVPKKQFVANTGGKSHVDERSRLGPFYGTTTAQDERSPSQSRFSMSTIGSVEDDSPMSPLKKLIKLRTPQHSRNPSAASQPQIVQHQPPPRPPPRPLLLNPNSFRDPLSRDGTPETAFSGSTFVSRPGSVNTAHMAPGPFVHRGYTNPFMQYMTGVPAQTQLQSGSQAYVSGNASPYVGPQTHHAVPTSYYPGAPVTPQKAHSANSSASSIHSMAPSIHFTDASGHTYVHPAVLTPSHPSNGNAAAHFPPVAHLRSANNPFFRSYSTEPRVRTLDVNDDVALPNHYARVGEIRRYGSVPHVRSGSFAGYDPYVAHRQGDNAGAGAQLKDIEYGVRAPYDRSWMEAVMKAAWQG</sequence>
<protein>
    <submittedName>
        <fullName evidence="3">Uncharacterized protein</fullName>
    </submittedName>
</protein>
<accession>A0A1Y2J8A7</accession>
<reference evidence="3 4" key="1">
    <citation type="journal article" date="2015" name="Biotechnol. Biofuels">
        <title>Enhanced degradation of softwood versus hardwood by the white-rot fungus Pycnoporus coccineus.</title>
        <authorList>
            <person name="Couturier M."/>
            <person name="Navarro D."/>
            <person name="Chevret D."/>
            <person name="Henrissat B."/>
            <person name="Piumi F."/>
            <person name="Ruiz-Duenas F.J."/>
            <person name="Martinez A.T."/>
            <person name="Grigoriev I.V."/>
            <person name="Riley R."/>
            <person name="Lipzen A."/>
            <person name="Berrin J.G."/>
            <person name="Master E.R."/>
            <person name="Rosso M.N."/>
        </authorList>
    </citation>
    <scope>NUCLEOTIDE SEQUENCE [LARGE SCALE GENOMIC DNA]</scope>
    <source>
        <strain evidence="3 4">BRFM310</strain>
    </source>
</reference>
<evidence type="ECO:0000256" key="1">
    <source>
        <dbReference type="SAM" id="MobiDB-lite"/>
    </source>
</evidence>
<dbReference type="OrthoDB" id="2666783at2759"/>
<feature type="compositionally biased region" description="Polar residues" evidence="1">
    <location>
        <begin position="224"/>
        <end position="238"/>
    </location>
</feature>
<keyword evidence="2" id="KW-1133">Transmembrane helix</keyword>
<gene>
    <name evidence="3" type="ORF">PYCCODRAFT_47492</name>
</gene>
<dbReference type="EMBL" id="KZ084086">
    <property type="protein sequence ID" value="OSD08711.1"/>
    <property type="molecule type" value="Genomic_DNA"/>
</dbReference>
<feature type="transmembrane region" description="Helical" evidence="2">
    <location>
        <begin position="20"/>
        <end position="42"/>
    </location>
</feature>
<feature type="compositionally biased region" description="Polar residues" evidence="1">
    <location>
        <begin position="181"/>
        <end position="202"/>
    </location>
</feature>
<feature type="compositionally biased region" description="Polar residues" evidence="1">
    <location>
        <begin position="269"/>
        <end position="284"/>
    </location>
</feature>
<keyword evidence="2" id="KW-0812">Transmembrane</keyword>
<keyword evidence="2" id="KW-0472">Membrane</keyword>